<dbReference type="Pfam" id="PF04542">
    <property type="entry name" value="Sigma70_r2"/>
    <property type="match status" value="1"/>
</dbReference>
<accession>A0A286EGA7</accession>
<evidence type="ECO:0000259" key="7">
    <source>
        <dbReference type="Pfam" id="PF08281"/>
    </source>
</evidence>
<keyword evidence="2" id="KW-0805">Transcription regulation</keyword>
<dbReference type="SUPFAM" id="SSF88659">
    <property type="entry name" value="Sigma3 and sigma4 domains of RNA polymerase sigma factors"/>
    <property type="match status" value="1"/>
</dbReference>
<gene>
    <name evidence="8" type="ORF">SAMN02746062_01907</name>
</gene>
<evidence type="ECO:0000313" key="8">
    <source>
        <dbReference type="EMBL" id="SOD69955.1"/>
    </source>
</evidence>
<dbReference type="GO" id="GO:0003677">
    <property type="term" value="F:DNA binding"/>
    <property type="evidence" value="ECO:0007669"/>
    <property type="project" value="UniProtKB-KW"/>
</dbReference>
<dbReference type="PANTHER" id="PTHR43133">
    <property type="entry name" value="RNA POLYMERASE ECF-TYPE SIGMA FACTO"/>
    <property type="match status" value="1"/>
</dbReference>
<feature type="domain" description="RNA polymerase sigma factor 70 region 4 type 2" evidence="7">
    <location>
        <begin position="132"/>
        <end position="184"/>
    </location>
</feature>
<keyword evidence="3" id="KW-0731">Sigma factor</keyword>
<keyword evidence="4" id="KW-0238">DNA-binding</keyword>
<dbReference type="AlphaFoldDB" id="A0A286EGA7"/>
<dbReference type="GO" id="GO:0016987">
    <property type="term" value="F:sigma factor activity"/>
    <property type="evidence" value="ECO:0007669"/>
    <property type="project" value="UniProtKB-KW"/>
</dbReference>
<feature type="domain" description="RNA polymerase sigma-70 region 2" evidence="6">
    <location>
        <begin position="15"/>
        <end position="79"/>
    </location>
</feature>
<evidence type="ECO:0000256" key="3">
    <source>
        <dbReference type="ARBA" id="ARBA00023082"/>
    </source>
</evidence>
<protein>
    <submittedName>
        <fullName evidence="8">RNA polymerase sigma-70 factor, ECF subfamily</fullName>
    </submittedName>
</protein>
<evidence type="ECO:0000256" key="2">
    <source>
        <dbReference type="ARBA" id="ARBA00023015"/>
    </source>
</evidence>
<evidence type="ECO:0000313" key="9">
    <source>
        <dbReference type="Proteomes" id="UP000219669"/>
    </source>
</evidence>
<dbReference type="Gene3D" id="1.10.1740.10">
    <property type="match status" value="1"/>
</dbReference>
<dbReference type="RefSeq" id="WP_097114877.1">
    <property type="nucleotide sequence ID" value="NZ_CP083931.1"/>
</dbReference>
<dbReference type="InterPro" id="IPR014289">
    <property type="entry name" value="RNA_pol_sigma-24-rel"/>
</dbReference>
<dbReference type="EMBL" id="OCNF01000020">
    <property type="protein sequence ID" value="SOD69955.1"/>
    <property type="molecule type" value="Genomic_DNA"/>
</dbReference>
<dbReference type="InterPro" id="IPR014284">
    <property type="entry name" value="RNA_pol_sigma-70_dom"/>
</dbReference>
<proteinExistence type="inferred from homology"/>
<dbReference type="NCBIfam" id="TIGR02937">
    <property type="entry name" value="sigma70-ECF"/>
    <property type="match status" value="1"/>
</dbReference>
<name>A0A286EGA7_9NEIS</name>
<evidence type="ECO:0000256" key="1">
    <source>
        <dbReference type="ARBA" id="ARBA00010641"/>
    </source>
</evidence>
<sequence length="203" mass="23857">MKKSSETLAPDWAALRQHLLRFAKIQLPDSPDSIEDLVQETLLAAHAKQDSFQAQAQFETWVFGIFKNKIKDFLRGKQRWQAVFVAEQAERDLDDLFAAQFRANGQWQPETEVADWQHNQPDDFLTEKQFLQILQMCLYALPENTARVFMMREILGFDAQEIQHKCGLSSSHYHVLMYRAREHLRQCLQIKWFNTLNEKGKKS</sequence>
<dbReference type="InterPro" id="IPR036388">
    <property type="entry name" value="WH-like_DNA-bd_sf"/>
</dbReference>
<dbReference type="InterPro" id="IPR013325">
    <property type="entry name" value="RNA_pol_sigma_r2"/>
</dbReference>
<comment type="similarity">
    <text evidence="1">Belongs to the sigma-70 factor family. ECF subfamily.</text>
</comment>
<dbReference type="Gene3D" id="1.10.10.10">
    <property type="entry name" value="Winged helix-like DNA-binding domain superfamily/Winged helix DNA-binding domain"/>
    <property type="match status" value="1"/>
</dbReference>
<dbReference type="NCBIfam" id="TIGR02943">
    <property type="entry name" value="Sig70_famx1"/>
    <property type="match status" value="1"/>
</dbReference>
<dbReference type="GO" id="GO:0006352">
    <property type="term" value="P:DNA-templated transcription initiation"/>
    <property type="evidence" value="ECO:0007669"/>
    <property type="project" value="InterPro"/>
</dbReference>
<dbReference type="SUPFAM" id="SSF88946">
    <property type="entry name" value="Sigma2 domain of RNA polymerase sigma factors"/>
    <property type="match status" value="1"/>
</dbReference>
<reference evidence="8 9" key="1">
    <citation type="submission" date="2017-09" db="EMBL/GenBank/DDBJ databases">
        <authorList>
            <person name="Ehlers B."/>
            <person name="Leendertz F.H."/>
        </authorList>
    </citation>
    <scope>NUCLEOTIDE SEQUENCE [LARGE SCALE GENOMIC DNA]</scope>
    <source>
        <strain evidence="8 9">DSM 16848</strain>
    </source>
</reference>
<dbReference type="InterPro" id="IPR013249">
    <property type="entry name" value="RNA_pol_sigma70_r4_t2"/>
</dbReference>
<evidence type="ECO:0000256" key="4">
    <source>
        <dbReference type="ARBA" id="ARBA00023125"/>
    </source>
</evidence>
<dbReference type="InterPro" id="IPR007627">
    <property type="entry name" value="RNA_pol_sigma70_r2"/>
</dbReference>
<dbReference type="InterPro" id="IPR013324">
    <property type="entry name" value="RNA_pol_sigma_r3/r4-like"/>
</dbReference>
<dbReference type="Pfam" id="PF08281">
    <property type="entry name" value="Sigma70_r4_2"/>
    <property type="match status" value="1"/>
</dbReference>
<dbReference type="PANTHER" id="PTHR43133:SF8">
    <property type="entry name" value="RNA POLYMERASE SIGMA FACTOR HI_1459-RELATED"/>
    <property type="match status" value="1"/>
</dbReference>
<organism evidence="8 9">
    <name type="scientific">Alysiella filiformis DSM 16848</name>
    <dbReference type="NCBI Taxonomy" id="1120981"/>
    <lineage>
        <taxon>Bacteria</taxon>
        <taxon>Pseudomonadati</taxon>
        <taxon>Pseudomonadota</taxon>
        <taxon>Betaproteobacteria</taxon>
        <taxon>Neisseriales</taxon>
        <taxon>Neisseriaceae</taxon>
        <taxon>Alysiella</taxon>
    </lineage>
</organism>
<dbReference type="Proteomes" id="UP000219669">
    <property type="component" value="Unassembled WGS sequence"/>
</dbReference>
<evidence type="ECO:0000256" key="5">
    <source>
        <dbReference type="ARBA" id="ARBA00023163"/>
    </source>
</evidence>
<keyword evidence="5" id="KW-0804">Transcription</keyword>
<dbReference type="InterPro" id="IPR039425">
    <property type="entry name" value="RNA_pol_sigma-70-like"/>
</dbReference>
<evidence type="ECO:0000259" key="6">
    <source>
        <dbReference type="Pfam" id="PF04542"/>
    </source>
</evidence>
<dbReference type="OrthoDB" id="9782108at2"/>
<keyword evidence="9" id="KW-1185">Reference proteome</keyword>